<evidence type="ECO:0000313" key="2">
    <source>
        <dbReference type="EMBL" id="KIK93922.1"/>
    </source>
</evidence>
<sequence>MWLSRLYSTFSVLRYRCDFFKFSIVCCRIAVLVLLVAATVIGPVLQTAPKSQIIFQTTTHHICHSLSIFNNSVYDVVLIFVRKNWCSRSYRSGI</sequence>
<reference evidence="3" key="2">
    <citation type="submission" date="2015-01" db="EMBL/GenBank/DDBJ databases">
        <title>Evolutionary Origins and Diversification of the Mycorrhizal Mutualists.</title>
        <authorList>
            <consortium name="DOE Joint Genome Institute"/>
            <consortium name="Mycorrhizal Genomics Consortium"/>
            <person name="Kohler A."/>
            <person name="Kuo A."/>
            <person name="Nagy L.G."/>
            <person name="Floudas D."/>
            <person name="Copeland A."/>
            <person name="Barry K.W."/>
            <person name="Cichocki N."/>
            <person name="Veneault-Fourrey C."/>
            <person name="LaButti K."/>
            <person name="Lindquist E.A."/>
            <person name="Lipzen A."/>
            <person name="Lundell T."/>
            <person name="Morin E."/>
            <person name="Murat C."/>
            <person name="Riley R."/>
            <person name="Ohm R."/>
            <person name="Sun H."/>
            <person name="Tunlid A."/>
            <person name="Henrissat B."/>
            <person name="Grigoriev I.V."/>
            <person name="Hibbett D.S."/>
            <person name="Martin F."/>
        </authorList>
    </citation>
    <scope>NUCLEOTIDE SEQUENCE [LARGE SCALE GENOMIC DNA]</scope>
    <source>
        <strain evidence="3">Ve08.2h10</strain>
    </source>
</reference>
<dbReference type="InParanoid" id="A0A0D0D9Z6"/>
<organism evidence="2 3">
    <name type="scientific">Paxillus rubicundulus Ve08.2h10</name>
    <dbReference type="NCBI Taxonomy" id="930991"/>
    <lineage>
        <taxon>Eukaryota</taxon>
        <taxon>Fungi</taxon>
        <taxon>Dikarya</taxon>
        <taxon>Basidiomycota</taxon>
        <taxon>Agaricomycotina</taxon>
        <taxon>Agaricomycetes</taxon>
        <taxon>Agaricomycetidae</taxon>
        <taxon>Boletales</taxon>
        <taxon>Paxilineae</taxon>
        <taxon>Paxillaceae</taxon>
        <taxon>Paxillus</taxon>
    </lineage>
</organism>
<dbReference type="Proteomes" id="UP000054538">
    <property type="component" value="Unassembled WGS sequence"/>
</dbReference>
<evidence type="ECO:0000313" key="3">
    <source>
        <dbReference type="Proteomes" id="UP000054538"/>
    </source>
</evidence>
<protein>
    <submittedName>
        <fullName evidence="2">Uncharacterized protein</fullName>
    </submittedName>
</protein>
<name>A0A0D0D9Z6_9AGAM</name>
<gene>
    <name evidence="2" type="ORF">PAXRUDRAFT_485895</name>
</gene>
<dbReference type="HOGENOM" id="CLU_2386838_0_0_1"/>
<keyword evidence="3" id="KW-1185">Reference proteome</keyword>
<evidence type="ECO:0000256" key="1">
    <source>
        <dbReference type="SAM" id="Phobius"/>
    </source>
</evidence>
<feature type="transmembrane region" description="Helical" evidence="1">
    <location>
        <begin position="20"/>
        <end position="45"/>
    </location>
</feature>
<accession>A0A0D0D9Z6</accession>
<reference evidence="2 3" key="1">
    <citation type="submission" date="2014-04" db="EMBL/GenBank/DDBJ databases">
        <authorList>
            <consortium name="DOE Joint Genome Institute"/>
            <person name="Kuo A."/>
            <person name="Kohler A."/>
            <person name="Jargeat P."/>
            <person name="Nagy L.G."/>
            <person name="Floudas D."/>
            <person name="Copeland A."/>
            <person name="Barry K.W."/>
            <person name="Cichocki N."/>
            <person name="Veneault-Fourrey C."/>
            <person name="LaButti K."/>
            <person name="Lindquist E.A."/>
            <person name="Lipzen A."/>
            <person name="Lundell T."/>
            <person name="Morin E."/>
            <person name="Murat C."/>
            <person name="Sun H."/>
            <person name="Tunlid A."/>
            <person name="Henrissat B."/>
            <person name="Grigoriev I.V."/>
            <person name="Hibbett D.S."/>
            <person name="Martin F."/>
            <person name="Nordberg H.P."/>
            <person name="Cantor M.N."/>
            <person name="Hua S.X."/>
        </authorList>
    </citation>
    <scope>NUCLEOTIDE SEQUENCE [LARGE SCALE GENOMIC DNA]</scope>
    <source>
        <strain evidence="2 3">Ve08.2h10</strain>
    </source>
</reference>
<keyword evidence="1" id="KW-0812">Transmembrane</keyword>
<dbReference type="EMBL" id="KN825144">
    <property type="protein sequence ID" value="KIK93922.1"/>
    <property type="molecule type" value="Genomic_DNA"/>
</dbReference>
<keyword evidence="1" id="KW-1133">Transmembrane helix</keyword>
<dbReference type="AlphaFoldDB" id="A0A0D0D9Z6"/>
<proteinExistence type="predicted"/>
<keyword evidence="1" id="KW-0472">Membrane</keyword>